<feature type="region of interest" description="Disordered" evidence="1">
    <location>
        <begin position="144"/>
        <end position="163"/>
    </location>
</feature>
<dbReference type="RefSeq" id="WP_279251399.1">
    <property type="nucleotide sequence ID" value="NZ_SHNP01000001.1"/>
</dbReference>
<accession>A0ABT3SQW7</accession>
<dbReference type="Proteomes" id="UP001143307">
    <property type="component" value="Unassembled WGS sequence"/>
</dbReference>
<keyword evidence="3" id="KW-1185">Reference proteome</keyword>
<reference evidence="2" key="1">
    <citation type="submission" date="2019-02" db="EMBL/GenBank/DDBJ databases">
        <authorList>
            <person name="Li S.-H."/>
        </authorList>
    </citation>
    <scope>NUCLEOTIDE SEQUENCE</scope>
    <source>
        <strain evidence="2">IMCC8485</strain>
    </source>
</reference>
<evidence type="ECO:0000313" key="2">
    <source>
        <dbReference type="EMBL" id="MCX2972378.1"/>
    </source>
</evidence>
<comment type="caution">
    <text evidence="2">The sequence shown here is derived from an EMBL/GenBank/DDBJ whole genome shotgun (WGS) entry which is preliminary data.</text>
</comment>
<sequence length="268" mass="30646">MNDEQLISTDQGTGRVAPAQRSGFYYNWGPQAWIDMWMSNSMLVKKAMPIVSHTFVPILRLSGDKEQVDKDYDAIKAKREKVKRFEAPREKWRKRYGNFVREAEWALLELRKYYSQKQYEEIVIGTSVALSHETSADFLNMMNSMSDKNKNKKTRKSKDGVAQKPGRWSTFMFETFNPAHWLTGPATITEFDPSNGLTVMEIPDCAWHRCGRAEDLPNPNALPEEGCLNICKGPFEALFNGEGGGLKMEFDPHLPETSCTVRMSWATD</sequence>
<dbReference type="EMBL" id="SHNP01000001">
    <property type="protein sequence ID" value="MCX2972378.1"/>
    <property type="molecule type" value="Genomic_DNA"/>
</dbReference>
<proteinExistence type="predicted"/>
<evidence type="ECO:0000256" key="1">
    <source>
        <dbReference type="SAM" id="MobiDB-lite"/>
    </source>
</evidence>
<organism evidence="2 3">
    <name type="scientific">Candidatus Seongchinamella marina</name>
    <dbReference type="NCBI Taxonomy" id="2518990"/>
    <lineage>
        <taxon>Bacteria</taxon>
        <taxon>Pseudomonadati</taxon>
        <taxon>Pseudomonadota</taxon>
        <taxon>Gammaproteobacteria</taxon>
        <taxon>Cellvibrionales</taxon>
        <taxon>Halieaceae</taxon>
        <taxon>Seongchinamella</taxon>
    </lineage>
</organism>
<gene>
    <name evidence="2" type="ORF">EYC87_02090</name>
</gene>
<protein>
    <submittedName>
        <fullName evidence="2">Uncharacterized protein</fullName>
    </submittedName>
</protein>
<evidence type="ECO:0000313" key="3">
    <source>
        <dbReference type="Proteomes" id="UP001143307"/>
    </source>
</evidence>
<name>A0ABT3SQW7_9GAMM</name>